<evidence type="ECO:0008006" key="4">
    <source>
        <dbReference type="Google" id="ProtNLM"/>
    </source>
</evidence>
<proteinExistence type="predicted"/>
<accession>A0A368F7A9</accession>
<dbReference type="Proteomes" id="UP000252519">
    <property type="component" value="Unassembled WGS sequence"/>
</dbReference>
<reference evidence="2 3" key="1">
    <citation type="submission" date="2014-10" db="EMBL/GenBank/DDBJ databases">
        <title>Draft genome of the hookworm Ancylostoma caninum.</title>
        <authorList>
            <person name="Mitreva M."/>
        </authorList>
    </citation>
    <scope>NUCLEOTIDE SEQUENCE [LARGE SCALE GENOMIC DNA]</scope>
    <source>
        <strain evidence="2 3">Baltimore</strain>
    </source>
</reference>
<keyword evidence="1" id="KW-0732">Signal</keyword>
<protein>
    <recommendedName>
        <fullName evidence="4">SCP domain-containing protein</fullName>
    </recommendedName>
</protein>
<name>A0A368F7A9_ANCCA</name>
<sequence>MLSVGIFAAFCLFPMILGSAPECDDDELAYSTDIKNLVAEKVKGRMPSNPSYDCALQSQAQQKFDLLDEDGEFKVVDKGMSDSKEDFVTQTVENWSQKLATMSSTKFGCTYTERDHEGTPTKRLLGCVFD</sequence>
<evidence type="ECO:0000313" key="2">
    <source>
        <dbReference type="EMBL" id="RCN27973.1"/>
    </source>
</evidence>
<feature type="chain" id="PRO_5016944413" description="SCP domain-containing protein" evidence="1">
    <location>
        <begin position="19"/>
        <end position="130"/>
    </location>
</feature>
<dbReference type="InterPro" id="IPR035109">
    <property type="entry name" value="ASPR"/>
</dbReference>
<feature type="signal peptide" evidence="1">
    <location>
        <begin position="1"/>
        <end position="18"/>
    </location>
</feature>
<dbReference type="Pfam" id="PF17641">
    <property type="entry name" value="ASPRs"/>
    <property type="match status" value="1"/>
</dbReference>
<evidence type="ECO:0000256" key="1">
    <source>
        <dbReference type="SAM" id="SignalP"/>
    </source>
</evidence>
<dbReference type="OrthoDB" id="5882748at2759"/>
<dbReference type="EMBL" id="JOJR01003227">
    <property type="protein sequence ID" value="RCN27973.1"/>
    <property type="molecule type" value="Genomic_DNA"/>
</dbReference>
<keyword evidence="3" id="KW-1185">Reference proteome</keyword>
<organism evidence="2 3">
    <name type="scientific">Ancylostoma caninum</name>
    <name type="common">Dog hookworm</name>
    <dbReference type="NCBI Taxonomy" id="29170"/>
    <lineage>
        <taxon>Eukaryota</taxon>
        <taxon>Metazoa</taxon>
        <taxon>Ecdysozoa</taxon>
        <taxon>Nematoda</taxon>
        <taxon>Chromadorea</taxon>
        <taxon>Rhabditida</taxon>
        <taxon>Rhabditina</taxon>
        <taxon>Rhabditomorpha</taxon>
        <taxon>Strongyloidea</taxon>
        <taxon>Ancylostomatidae</taxon>
        <taxon>Ancylostomatinae</taxon>
        <taxon>Ancylostoma</taxon>
    </lineage>
</organism>
<comment type="caution">
    <text evidence="2">The sequence shown here is derived from an EMBL/GenBank/DDBJ whole genome shotgun (WGS) entry which is preliminary data.</text>
</comment>
<gene>
    <name evidence="2" type="ORF">ANCCAN_26289</name>
</gene>
<evidence type="ECO:0000313" key="3">
    <source>
        <dbReference type="Proteomes" id="UP000252519"/>
    </source>
</evidence>
<dbReference type="AlphaFoldDB" id="A0A368F7A9"/>